<evidence type="ECO:0000313" key="2">
    <source>
        <dbReference type="Proteomes" id="UP000288805"/>
    </source>
</evidence>
<reference evidence="1 2" key="1">
    <citation type="journal article" date="2018" name="PLoS Genet.">
        <title>Population sequencing reveals clonal diversity and ancestral inbreeding in the grapevine cultivar Chardonnay.</title>
        <authorList>
            <person name="Roach M.J."/>
            <person name="Johnson D.L."/>
            <person name="Bohlmann J."/>
            <person name="van Vuuren H.J."/>
            <person name="Jones S.J."/>
            <person name="Pretorius I.S."/>
            <person name="Schmidt S.A."/>
            <person name="Borneman A.R."/>
        </authorList>
    </citation>
    <scope>NUCLEOTIDE SEQUENCE [LARGE SCALE GENOMIC DNA]</scope>
    <source>
        <strain evidence="2">cv. Chardonnay</strain>
        <tissue evidence="1">Leaf</tissue>
    </source>
</reference>
<dbReference type="AlphaFoldDB" id="A0A438I235"/>
<dbReference type="EMBL" id="QGNW01000152">
    <property type="protein sequence ID" value="RVW90761.1"/>
    <property type="molecule type" value="Genomic_DNA"/>
</dbReference>
<protein>
    <submittedName>
        <fullName evidence="1">Uncharacterized protein</fullName>
    </submittedName>
</protein>
<organism evidence="1 2">
    <name type="scientific">Vitis vinifera</name>
    <name type="common">Grape</name>
    <dbReference type="NCBI Taxonomy" id="29760"/>
    <lineage>
        <taxon>Eukaryota</taxon>
        <taxon>Viridiplantae</taxon>
        <taxon>Streptophyta</taxon>
        <taxon>Embryophyta</taxon>
        <taxon>Tracheophyta</taxon>
        <taxon>Spermatophyta</taxon>
        <taxon>Magnoliopsida</taxon>
        <taxon>eudicotyledons</taxon>
        <taxon>Gunneridae</taxon>
        <taxon>Pentapetalae</taxon>
        <taxon>rosids</taxon>
        <taxon>Vitales</taxon>
        <taxon>Vitaceae</taxon>
        <taxon>Viteae</taxon>
        <taxon>Vitis</taxon>
    </lineage>
</organism>
<sequence>MEGDIFCYIHEGGEVVKAADGSIQYKGGQTESIVVSGNITHVELVSKKCGELNIDPNSIKLEFTIKFDQSCLLPLHDEAAILKMFRFKDMFCRIYASSCTEIGEGLIAQTSGLTPIVASNSVQVISSHADPPMEIYTHSPTIESFGFYQRCAESNVVQLESRWFKNVIIGDSKIVQVHTFRNVHNHSLEDVSSSQPLVISNLYFKVLGRWASSSATQDVKRQTNSTTQDVKRQTNKFEKTGRWVSVRFVGREGFG</sequence>
<comment type="caution">
    <text evidence="1">The sequence shown here is derived from an EMBL/GenBank/DDBJ whole genome shotgun (WGS) entry which is preliminary data.</text>
</comment>
<gene>
    <name evidence="1" type="ORF">CK203_046397</name>
</gene>
<proteinExistence type="predicted"/>
<dbReference type="Proteomes" id="UP000288805">
    <property type="component" value="Unassembled WGS sequence"/>
</dbReference>
<accession>A0A438I235</accession>
<name>A0A438I235_VITVI</name>
<evidence type="ECO:0000313" key="1">
    <source>
        <dbReference type="EMBL" id="RVW90761.1"/>
    </source>
</evidence>